<sequence length="153" mass="17596">MTATKIDIMASKPMQRCYVKDVQQVVPRVTRRCLFGAPDQDELQKIWNRNLETERQRMINKYGFDVKTEKFVGSHGVSSKSAKSSGDSNKYAGSNRLCNNNKTSNDNKKTASDYKQTCMTDYYSMQKKKNKETDDKIIKNTSQLFSKKNVNKV</sequence>
<reference evidence="5" key="1">
    <citation type="submission" date="2018-04" db="EMBL/GenBank/DDBJ databases">
        <authorList>
            <person name="Go L.Y."/>
            <person name="Mitchell J.A."/>
        </authorList>
    </citation>
    <scope>NUCLEOTIDE SEQUENCE</scope>
    <source>
        <tissue evidence="5">Whole organism</tissue>
    </source>
</reference>
<evidence type="ECO:0000256" key="2">
    <source>
        <dbReference type="ARBA" id="ARBA00023013"/>
    </source>
</evidence>
<dbReference type="VEuPathDB" id="VectorBase:CSON000179"/>
<gene>
    <name evidence="5" type="primary">CSON000179</name>
</gene>
<feature type="region of interest" description="Disordered" evidence="3">
    <location>
        <begin position="73"/>
        <end position="111"/>
    </location>
</feature>
<evidence type="ECO:0000256" key="3">
    <source>
        <dbReference type="SAM" id="MobiDB-lite"/>
    </source>
</evidence>
<feature type="domain" description="Cyclin-dependent kinase inhibitor" evidence="4">
    <location>
        <begin position="33"/>
        <end position="70"/>
    </location>
</feature>
<protein>
    <submittedName>
        <fullName evidence="5">CSON000179 protein</fullName>
    </submittedName>
</protein>
<organism evidence="5">
    <name type="scientific">Culicoides sonorensis</name>
    <name type="common">Biting midge</name>
    <dbReference type="NCBI Taxonomy" id="179676"/>
    <lineage>
        <taxon>Eukaryota</taxon>
        <taxon>Metazoa</taxon>
        <taxon>Ecdysozoa</taxon>
        <taxon>Arthropoda</taxon>
        <taxon>Hexapoda</taxon>
        <taxon>Insecta</taxon>
        <taxon>Pterygota</taxon>
        <taxon>Neoptera</taxon>
        <taxon>Endopterygota</taxon>
        <taxon>Diptera</taxon>
        <taxon>Nematocera</taxon>
        <taxon>Chironomoidea</taxon>
        <taxon>Ceratopogonidae</taxon>
        <taxon>Ceratopogoninae</taxon>
        <taxon>Culicoides</taxon>
        <taxon>Monoculicoides</taxon>
    </lineage>
</organism>
<dbReference type="InterPro" id="IPR044898">
    <property type="entry name" value="CDI_dom_sf"/>
</dbReference>
<dbReference type="EMBL" id="UFQS01001020">
    <property type="protein sequence ID" value="SSX08597.1"/>
    <property type="molecule type" value="Genomic_DNA"/>
</dbReference>
<dbReference type="GO" id="GO:0051726">
    <property type="term" value="P:regulation of cell cycle"/>
    <property type="evidence" value="ECO:0007669"/>
    <property type="project" value="InterPro"/>
</dbReference>
<reference evidence="6" key="2">
    <citation type="submission" date="2018-07" db="EMBL/GenBank/DDBJ databases">
        <authorList>
            <person name="Quirk P.G."/>
            <person name="Krulwich T.A."/>
        </authorList>
    </citation>
    <scope>NUCLEOTIDE SEQUENCE</scope>
</reference>
<keyword evidence="2" id="KW-0649">Protein kinase inhibitor</keyword>
<evidence type="ECO:0000313" key="6">
    <source>
        <dbReference type="EMBL" id="SSX28513.1"/>
    </source>
</evidence>
<comment type="similarity">
    <text evidence="1">Belongs to the CDI family.</text>
</comment>
<dbReference type="InterPro" id="IPR003175">
    <property type="entry name" value="CDI_dom"/>
</dbReference>
<dbReference type="Gene3D" id="4.10.365.10">
    <property type="entry name" value="p27"/>
    <property type="match status" value="1"/>
</dbReference>
<feature type="compositionally biased region" description="Low complexity" evidence="3">
    <location>
        <begin position="73"/>
        <end position="90"/>
    </location>
</feature>
<dbReference type="AlphaFoldDB" id="A0A336KV53"/>
<dbReference type="Pfam" id="PF02234">
    <property type="entry name" value="CDI"/>
    <property type="match status" value="1"/>
</dbReference>
<proteinExistence type="inferred from homology"/>
<name>A0A336KV53_CULSO</name>
<dbReference type="GO" id="GO:0005634">
    <property type="term" value="C:nucleus"/>
    <property type="evidence" value="ECO:0007669"/>
    <property type="project" value="InterPro"/>
</dbReference>
<accession>A0A336KV53</accession>
<evidence type="ECO:0000256" key="1">
    <source>
        <dbReference type="ARBA" id="ARBA00006726"/>
    </source>
</evidence>
<dbReference type="EMBL" id="UFQT01001020">
    <property type="protein sequence ID" value="SSX28513.1"/>
    <property type="molecule type" value="Genomic_DNA"/>
</dbReference>
<dbReference type="GO" id="GO:0004861">
    <property type="term" value="F:cyclin-dependent protein serine/threonine kinase inhibitor activity"/>
    <property type="evidence" value="ECO:0007669"/>
    <property type="project" value="InterPro"/>
</dbReference>
<evidence type="ECO:0000313" key="5">
    <source>
        <dbReference type="EMBL" id="SSX08597.1"/>
    </source>
</evidence>
<evidence type="ECO:0000259" key="4">
    <source>
        <dbReference type="Pfam" id="PF02234"/>
    </source>
</evidence>